<feature type="repeat" description="PPR" evidence="3">
    <location>
        <begin position="93"/>
        <end position="127"/>
    </location>
</feature>
<evidence type="ECO:0000256" key="3">
    <source>
        <dbReference type="PROSITE-ProRule" id="PRU00708"/>
    </source>
</evidence>
<feature type="repeat" description="PPR" evidence="3">
    <location>
        <begin position="155"/>
        <end position="189"/>
    </location>
</feature>
<dbReference type="RefSeq" id="XP_039144204.1">
    <property type="nucleotide sequence ID" value="XM_039288270.1"/>
</dbReference>
<evidence type="ECO:0000256" key="2">
    <source>
        <dbReference type="ARBA" id="ARBA00022737"/>
    </source>
</evidence>
<dbReference type="FunFam" id="1.25.40.10:FF:000842">
    <property type="entry name" value="Pentatricopeptide repeat-containing protein mitochondrial"/>
    <property type="match status" value="1"/>
</dbReference>
<keyword evidence="2" id="KW-0677">Repeat</keyword>
<dbReference type="Pfam" id="PF20431">
    <property type="entry name" value="E_motif"/>
    <property type="match status" value="1"/>
</dbReference>
<evidence type="ECO:0000256" key="1">
    <source>
        <dbReference type="ARBA" id="ARBA00006643"/>
    </source>
</evidence>
<protein>
    <submittedName>
        <fullName evidence="5">Pentatricopeptide repeat-containing protein At1g09410, mitochondrial-like</fullName>
    </submittedName>
</protein>
<dbReference type="Pfam" id="PF12854">
    <property type="entry name" value="PPR_1"/>
    <property type="match status" value="1"/>
</dbReference>
<dbReference type="Gene3D" id="1.25.40.10">
    <property type="entry name" value="Tetratricopeptide repeat domain"/>
    <property type="match status" value="4"/>
</dbReference>
<sequence length="579" mass="65208">MLKFFLSSQRCNLFPPLSFLLRHSHFHSSSDVLNHNLEIAASGRAGRIQDARKLFDQMPSRDVVSWNAIITAYWQNNDFVESRKLFDLMPLRNVVSWNSMIAACFHNGLVDEALWYFLKMPARNVASYNAVISGFVRFDRMDDAVRIFEAMPVKNVISYTAMVDGFASNGEVDKARELFDQMLEKNVVSWTVMISGYVENERFEDARKLFDEMPEKNVIAFTAMITGYCKEGRVNEARRMFDGLKQKDVVSWNAMISGYAHNGYSEEALKLHIQMVESGMKADHATLIAVLTSCSALALLHQGKQIHAIATKNSLDSNISLCNALVTMYSRCGSINDSEAVFLNIPTRDLVSWNTIIAAYAQHGEYQKALSFFHEMEGNGLKPNGITFLSILSACGHAGKVNESLYWIDLMGSKYEIAPRPEHYSCLVDTLSRAGRLEKAYEYIKQMPFEAEGSVWGALLGACLMHSNVKLGELAAEKLVQLDPQNSGAYVMLSNIYAAGGMWVDVTKIRGVMKEQGAKKQPGYSWTEISNKVHFFLGGDVSHPDINKIHLELKRISLHMKITYDQVLWPELSFISDSR</sequence>
<reference evidence="5" key="1">
    <citation type="submission" date="2025-08" db="UniProtKB">
        <authorList>
            <consortium name="RefSeq"/>
        </authorList>
    </citation>
    <scope>IDENTIFICATION</scope>
</reference>
<dbReference type="Proteomes" id="UP001515500">
    <property type="component" value="Chromosome 18"/>
</dbReference>
<name>A0AB40CXU5_DIOCR</name>
<organism evidence="4 5">
    <name type="scientific">Dioscorea cayennensis subsp. rotundata</name>
    <name type="common">White Guinea yam</name>
    <name type="synonym">Dioscorea rotundata</name>
    <dbReference type="NCBI Taxonomy" id="55577"/>
    <lineage>
        <taxon>Eukaryota</taxon>
        <taxon>Viridiplantae</taxon>
        <taxon>Streptophyta</taxon>
        <taxon>Embryophyta</taxon>
        <taxon>Tracheophyta</taxon>
        <taxon>Spermatophyta</taxon>
        <taxon>Magnoliopsida</taxon>
        <taxon>Liliopsida</taxon>
        <taxon>Dioscoreales</taxon>
        <taxon>Dioscoreaceae</taxon>
        <taxon>Dioscorea</taxon>
    </lineage>
</organism>
<dbReference type="InterPro" id="IPR046848">
    <property type="entry name" value="E_motif"/>
</dbReference>
<dbReference type="FunFam" id="1.25.40.10:FF:000333">
    <property type="entry name" value="Pentatricopeptide repeat-containing protein"/>
    <property type="match status" value="1"/>
</dbReference>
<dbReference type="InterPro" id="IPR011990">
    <property type="entry name" value="TPR-like_helical_dom_sf"/>
</dbReference>
<evidence type="ECO:0000313" key="4">
    <source>
        <dbReference type="Proteomes" id="UP001515500"/>
    </source>
</evidence>
<dbReference type="PANTHER" id="PTHR47925:SF91">
    <property type="entry name" value="PENTACOTRIPEPTIDE-REPEAT REGION OF PRORP DOMAIN-CONTAINING PROTEIN"/>
    <property type="match status" value="1"/>
</dbReference>
<evidence type="ECO:0000313" key="5">
    <source>
        <dbReference type="RefSeq" id="XP_039144204.1"/>
    </source>
</evidence>
<dbReference type="Pfam" id="PF13041">
    <property type="entry name" value="PPR_2"/>
    <property type="match status" value="3"/>
</dbReference>
<gene>
    <name evidence="5" type="primary">LOC120281589</name>
</gene>
<dbReference type="GO" id="GO:0048731">
    <property type="term" value="P:system development"/>
    <property type="evidence" value="ECO:0007669"/>
    <property type="project" value="UniProtKB-ARBA"/>
</dbReference>
<accession>A0AB40CXU5</accession>
<dbReference type="NCBIfam" id="TIGR00756">
    <property type="entry name" value="PPR"/>
    <property type="match status" value="8"/>
</dbReference>
<dbReference type="PANTHER" id="PTHR47925">
    <property type="entry name" value="OS01G0913400 PROTEIN-RELATED"/>
    <property type="match status" value="1"/>
</dbReference>
<dbReference type="InterPro" id="IPR002885">
    <property type="entry name" value="PPR_rpt"/>
</dbReference>
<dbReference type="Pfam" id="PF01535">
    <property type="entry name" value="PPR"/>
    <property type="match status" value="4"/>
</dbReference>
<feature type="repeat" description="PPR" evidence="3">
    <location>
        <begin position="349"/>
        <end position="383"/>
    </location>
</feature>
<feature type="repeat" description="PPR" evidence="3">
    <location>
        <begin position="248"/>
        <end position="282"/>
    </location>
</feature>
<dbReference type="SUPFAM" id="SSF48452">
    <property type="entry name" value="TPR-like"/>
    <property type="match status" value="1"/>
</dbReference>
<comment type="similarity">
    <text evidence="1">Belongs to the PPR family. PCMP-H subfamily.</text>
</comment>
<keyword evidence="4" id="KW-1185">Reference proteome</keyword>
<dbReference type="AlphaFoldDB" id="A0AB40CXU5"/>
<dbReference type="PROSITE" id="PS51375">
    <property type="entry name" value="PPR"/>
    <property type="match status" value="6"/>
</dbReference>
<proteinExistence type="inferred from homology"/>
<dbReference type="GeneID" id="120281589"/>
<feature type="repeat" description="PPR" evidence="3">
    <location>
        <begin position="31"/>
        <end position="65"/>
    </location>
</feature>
<dbReference type="FunFam" id="1.25.40.10:FF:000125">
    <property type="entry name" value="Pentatricopeptide repeat-containing protein"/>
    <property type="match status" value="1"/>
</dbReference>
<feature type="repeat" description="PPR" evidence="3">
    <location>
        <begin position="217"/>
        <end position="247"/>
    </location>
</feature>